<accession>A0A2K9NM75</accession>
<protein>
    <recommendedName>
        <fullName evidence="5">Glycosyltransferase family 9 protein</fullName>
    </recommendedName>
</protein>
<dbReference type="PANTHER" id="PTHR30160">
    <property type="entry name" value="TETRAACYLDISACCHARIDE 4'-KINASE-RELATED"/>
    <property type="match status" value="1"/>
</dbReference>
<dbReference type="Gene3D" id="3.40.50.2000">
    <property type="entry name" value="Glycogen Phosphorylase B"/>
    <property type="match status" value="2"/>
</dbReference>
<keyword evidence="1" id="KW-0328">Glycosyltransferase</keyword>
<dbReference type="CDD" id="cd03789">
    <property type="entry name" value="GT9_LPS_heptosyltransferase"/>
    <property type="match status" value="1"/>
</dbReference>
<dbReference type="AlphaFoldDB" id="A0A2K9NM75"/>
<dbReference type="GO" id="GO:0009244">
    <property type="term" value="P:lipopolysaccharide core region biosynthetic process"/>
    <property type="evidence" value="ECO:0007669"/>
    <property type="project" value="TreeGrafter"/>
</dbReference>
<keyword evidence="4" id="KW-1185">Reference proteome</keyword>
<dbReference type="EMBL" id="CP025704">
    <property type="protein sequence ID" value="AUN96609.1"/>
    <property type="molecule type" value="Genomic_DNA"/>
</dbReference>
<evidence type="ECO:0000313" key="3">
    <source>
        <dbReference type="EMBL" id="AUN96609.1"/>
    </source>
</evidence>
<keyword evidence="2" id="KW-0808">Transferase</keyword>
<evidence type="ECO:0000256" key="1">
    <source>
        <dbReference type="ARBA" id="ARBA00022676"/>
    </source>
</evidence>
<evidence type="ECO:0000256" key="2">
    <source>
        <dbReference type="ARBA" id="ARBA00022679"/>
    </source>
</evidence>
<dbReference type="Proteomes" id="UP000235584">
    <property type="component" value="Chromosome"/>
</dbReference>
<dbReference type="OrthoDB" id="9797795at2"/>
<evidence type="ECO:0008006" key="5">
    <source>
        <dbReference type="Google" id="ProtNLM"/>
    </source>
</evidence>
<dbReference type="InterPro" id="IPR002201">
    <property type="entry name" value="Glyco_trans_9"/>
</dbReference>
<proteinExistence type="predicted"/>
<reference evidence="3 4" key="1">
    <citation type="submission" date="2018-01" db="EMBL/GenBank/DDBJ databases">
        <title>Complete genome sequence of Bacteriovorax stolpii DSM12778.</title>
        <authorList>
            <person name="Tang B."/>
            <person name="Chang J."/>
        </authorList>
    </citation>
    <scope>NUCLEOTIDE SEQUENCE [LARGE SCALE GENOMIC DNA]</scope>
    <source>
        <strain evidence="3 4">DSM 12778</strain>
    </source>
</reference>
<dbReference type="SUPFAM" id="SSF53756">
    <property type="entry name" value="UDP-Glycosyltransferase/glycogen phosphorylase"/>
    <property type="match status" value="1"/>
</dbReference>
<name>A0A2K9NM75_BACTC</name>
<evidence type="ECO:0000313" key="4">
    <source>
        <dbReference type="Proteomes" id="UP000235584"/>
    </source>
</evidence>
<sequence>MRRIFMKASNKEASAPVARPTIAIMQMTRLGDLIQTAQAIETLKTTHPHYRVVLIARLQFAKPLGFLLNKYFDHIYTLDTASMFQDSETVGLSKPLSGLNAFLSEVKSEKIDVLVNLSFSKSSSHLASLIPAVHKVGSYHDHNNKVVMNDKWSQMLYSTVMRGALNPYSLVDLFKNIVGIKAHEPARSTKTNDQRANIIVIHPFASSERKAWKAEKWVEVIYKTLKENDKQTVTIVGAKNEILKAQVITESPLLKQFSSRLLNVTGKTSLEELSQVVASAKLFVGHDSMVGHLAAIHNTPSLTISLGNVRPHETTPYQANAYNIAPRTKCFPCFPSDDCAYTQCHHDIPYQLVSNIIKQLTSGAPIDAEWMKSSNSSFHLSSVNFYRSRFQNGYFTLDNLIDTQLDINDIFRTLYKVTWSFVLSDVEDSHPFPKLSPSTHRDLLDAMTGLQHLFELSEFGQKYSRYILEEISSSTPSISKIKEYSKKIDEIDHLQRMVQKTSPYLAPIIDYFTVRKGNLFGENVVKLTESSYYCFEENAHLSSVMYELVQNTIAEYKIIGSKTKTRSDLNK</sequence>
<dbReference type="GO" id="GO:0005829">
    <property type="term" value="C:cytosol"/>
    <property type="evidence" value="ECO:0007669"/>
    <property type="project" value="TreeGrafter"/>
</dbReference>
<dbReference type="GO" id="GO:0008713">
    <property type="term" value="F:ADP-heptose-lipopolysaccharide heptosyltransferase activity"/>
    <property type="evidence" value="ECO:0007669"/>
    <property type="project" value="TreeGrafter"/>
</dbReference>
<dbReference type="Pfam" id="PF01075">
    <property type="entry name" value="Glyco_transf_9"/>
    <property type="match status" value="1"/>
</dbReference>
<dbReference type="KEGG" id="bsto:C0V70_00505"/>
<dbReference type="InterPro" id="IPR051199">
    <property type="entry name" value="LPS_LOS_Heptosyltrfase"/>
</dbReference>
<organism evidence="3 4">
    <name type="scientific">Bacteriovorax stolpii</name>
    <name type="common">Bdellovibrio stolpii</name>
    <dbReference type="NCBI Taxonomy" id="960"/>
    <lineage>
        <taxon>Bacteria</taxon>
        <taxon>Pseudomonadati</taxon>
        <taxon>Bdellovibrionota</taxon>
        <taxon>Bacteriovoracia</taxon>
        <taxon>Bacteriovoracales</taxon>
        <taxon>Bacteriovoracaceae</taxon>
        <taxon>Bacteriovorax</taxon>
    </lineage>
</organism>
<gene>
    <name evidence="3" type="ORF">C0V70_00505</name>
</gene>